<accession>A0ABT9QVK4</accession>
<dbReference type="InterPro" id="IPR029061">
    <property type="entry name" value="THDP-binding"/>
</dbReference>
<dbReference type="PANTHER" id="PTHR43825:SF1">
    <property type="entry name" value="TRANSKETOLASE-LIKE PYRIMIDINE-BINDING DOMAIN-CONTAINING PROTEIN"/>
    <property type="match status" value="1"/>
</dbReference>
<dbReference type="InterPro" id="IPR051157">
    <property type="entry name" value="PDH/Transketolase"/>
</dbReference>
<dbReference type="EC" id="2.2.1.1" evidence="4"/>
<dbReference type="Proteomes" id="UP001225356">
    <property type="component" value="Unassembled WGS sequence"/>
</dbReference>
<dbReference type="InterPro" id="IPR005474">
    <property type="entry name" value="Transketolase_N"/>
</dbReference>
<gene>
    <name evidence="4" type="ORF">J2853_009742</name>
</gene>
<dbReference type="RefSeq" id="WP_307569483.1">
    <property type="nucleotide sequence ID" value="NZ_JAUSQU010000003.1"/>
</dbReference>
<dbReference type="Gene3D" id="3.40.50.920">
    <property type="match status" value="1"/>
</dbReference>
<dbReference type="EMBL" id="JAUSQU010000003">
    <property type="protein sequence ID" value="MDP9850446.1"/>
    <property type="molecule type" value="Genomic_DNA"/>
</dbReference>
<dbReference type="Gene3D" id="3.40.50.970">
    <property type="match status" value="2"/>
</dbReference>
<dbReference type="PANTHER" id="PTHR43825">
    <property type="entry name" value="PYRUVATE DEHYDROGENASE E1 COMPONENT"/>
    <property type="match status" value="1"/>
</dbReference>
<dbReference type="Pfam" id="PF00456">
    <property type="entry name" value="Transketolase_N"/>
    <property type="match status" value="1"/>
</dbReference>
<dbReference type="InterPro" id="IPR009014">
    <property type="entry name" value="Transketo_C/PFOR_II"/>
</dbReference>
<comment type="cofactor">
    <cofactor evidence="1">
        <name>thiamine diphosphate</name>
        <dbReference type="ChEBI" id="CHEBI:58937"/>
    </cofactor>
</comment>
<evidence type="ECO:0000313" key="5">
    <source>
        <dbReference type="Proteomes" id="UP001225356"/>
    </source>
</evidence>
<sequence>MNDADGQAARARQRILAFWECNRGPLTGAFSIIDAYLALFGDVFPELTRDGIGYDFIPKATSANAVYAALEQVRGIGIDASSVPPLPQTGTAEITYGPEKLGISLWNAVGRAMHYRRAGLRRLTVVVVSDGELQSNIDAAARLAGAKRLRDLLVLVDVNGLQSCYPVSDVDLTLTPGAGGQLPLARIWADYGWSVHDVDGHSRPAVAAAVRDAMAAEKPGLVLLRTVKGKGLAQIEGQIGRYNHGVDDRLHAVLRVELAQHASQYPAPAPGGEFDAGPAAAPARRELIVERALAPVRTTRASQVLKQWLETVCRLNPHTVHVINSDTSYPFDPQLDPGETRTDLSQCAGINEIGAFNLARGVSQSGGYPIYVSPGVHLECCSDEFRLAGLHQDPMLVVGFNTGSYLGHWGPTYVSRRDLETYRAPGVDIVQPATTGDLTSVLNALPASARPTYLRLPHRLLDFPAAREACVSDGLYRMTAATQHPEDVVIVATGMAVPVALAAAQALTRVGRECAVLNVVRLTRLDPATLSQHIGKAPYLCVLVDGETTSLELSVRKSSAVDQLVTAIDLSERQLSASEWWLRNPIDHTGHVLDEIMAVLLSMQ</sequence>
<dbReference type="Pfam" id="PF02780">
    <property type="entry name" value="Transketolase_C"/>
    <property type="match status" value="1"/>
</dbReference>
<comment type="caution">
    <text evidence="4">The sequence shown here is derived from an EMBL/GenBank/DDBJ whole genome shotgun (WGS) entry which is preliminary data.</text>
</comment>
<evidence type="ECO:0000259" key="2">
    <source>
        <dbReference type="Pfam" id="PF00456"/>
    </source>
</evidence>
<feature type="domain" description="Transketolase N-terminal" evidence="2">
    <location>
        <begin position="70"/>
        <end position="239"/>
    </location>
</feature>
<protein>
    <submittedName>
        <fullName evidence="4">Transketolase</fullName>
        <ecNumber evidence="4">2.2.1.1</ecNumber>
    </submittedName>
</protein>
<reference evidence="4 5" key="1">
    <citation type="submission" date="2023-07" db="EMBL/GenBank/DDBJ databases">
        <title>Sequencing the genomes of 1000 actinobacteria strains.</title>
        <authorList>
            <person name="Klenk H.-P."/>
        </authorList>
    </citation>
    <scope>NUCLEOTIDE SEQUENCE [LARGE SCALE GENOMIC DNA]</scope>
    <source>
        <strain evidence="4 5">DSM 46740</strain>
    </source>
</reference>
<evidence type="ECO:0000259" key="3">
    <source>
        <dbReference type="Pfam" id="PF02780"/>
    </source>
</evidence>
<feature type="domain" description="Transketolase C-terminal" evidence="3">
    <location>
        <begin position="485"/>
        <end position="545"/>
    </location>
</feature>
<dbReference type="GO" id="GO:0004802">
    <property type="term" value="F:transketolase activity"/>
    <property type="evidence" value="ECO:0007669"/>
    <property type="project" value="UniProtKB-EC"/>
</dbReference>
<organism evidence="4 5">
    <name type="scientific">Streptosporangium lutulentum</name>
    <dbReference type="NCBI Taxonomy" id="1461250"/>
    <lineage>
        <taxon>Bacteria</taxon>
        <taxon>Bacillati</taxon>
        <taxon>Actinomycetota</taxon>
        <taxon>Actinomycetes</taxon>
        <taxon>Streptosporangiales</taxon>
        <taxon>Streptosporangiaceae</taxon>
        <taxon>Streptosporangium</taxon>
    </lineage>
</organism>
<evidence type="ECO:0000256" key="1">
    <source>
        <dbReference type="ARBA" id="ARBA00001964"/>
    </source>
</evidence>
<keyword evidence="5" id="KW-1185">Reference proteome</keyword>
<name>A0ABT9QVK4_9ACTN</name>
<proteinExistence type="predicted"/>
<evidence type="ECO:0000313" key="4">
    <source>
        <dbReference type="EMBL" id="MDP9850446.1"/>
    </source>
</evidence>
<dbReference type="SUPFAM" id="SSF52518">
    <property type="entry name" value="Thiamin diphosphate-binding fold (THDP-binding)"/>
    <property type="match status" value="2"/>
</dbReference>
<dbReference type="SUPFAM" id="SSF52922">
    <property type="entry name" value="TK C-terminal domain-like"/>
    <property type="match status" value="1"/>
</dbReference>
<keyword evidence="4" id="KW-0808">Transferase</keyword>
<dbReference type="InterPro" id="IPR033248">
    <property type="entry name" value="Transketolase_C"/>
</dbReference>